<keyword evidence="3" id="KW-1185">Reference proteome</keyword>
<dbReference type="Proteomes" id="UP000028524">
    <property type="component" value="Unassembled WGS sequence"/>
</dbReference>
<dbReference type="STRING" id="1283841.A0A084QCL6"/>
<dbReference type="HOGENOM" id="CLU_033444_0_0_1"/>
<dbReference type="InParanoid" id="A0A084QCL6"/>
<dbReference type="OrthoDB" id="441890at2759"/>
<dbReference type="PANTHER" id="PTHR13379">
    <property type="entry name" value="UNCHARACTERIZED DUF1308"/>
    <property type="match status" value="1"/>
</dbReference>
<dbReference type="PANTHER" id="PTHR13379:SF0">
    <property type="entry name" value="UPF0415 PROTEIN C7ORF25"/>
    <property type="match status" value="1"/>
</dbReference>
<proteinExistence type="predicted"/>
<evidence type="ECO:0000256" key="1">
    <source>
        <dbReference type="SAM" id="MobiDB-lite"/>
    </source>
</evidence>
<dbReference type="AlphaFoldDB" id="A0A084QCL6"/>
<dbReference type="EMBL" id="KL660839">
    <property type="protein sequence ID" value="KFA61701.1"/>
    <property type="molecule type" value="Genomic_DNA"/>
</dbReference>
<feature type="region of interest" description="Disordered" evidence="1">
    <location>
        <begin position="479"/>
        <end position="512"/>
    </location>
</feature>
<organism evidence="2 3">
    <name type="scientific">Stachybotrys chlorohalonatus (strain IBT 40285)</name>
    <dbReference type="NCBI Taxonomy" id="1283841"/>
    <lineage>
        <taxon>Eukaryota</taxon>
        <taxon>Fungi</taxon>
        <taxon>Dikarya</taxon>
        <taxon>Ascomycota</taxon>
        <taxon>Pezizomycotina</taxon>
        <taxon>Sordariomycetes</taxon>
        <taxon>Hypocreomycetidae</taxon>
        <taxon>Hypocreales</taxon>
        <taxon>Stachybotryaceae</taxon>
        <taxon>Stachybotrys</taxon>
    </lineage>
</organism>
<reference evidence="2 3" key="1">
    <citation type="journal article" date="2014" name="BMC Genomics">
        <title>Comparative genome sequencing reveals chemotype-specific gene clusters in the toxigenic black mold Stachybotrys.</title>
        <authorList>
            <person name="Semeiks J."/>
            <person name="Borek D."/>
            <person name="Otwinowski Z."/>
            <person name="Grishin N.V."/>
        </authorList>
    </citation>
    <scope>NUCLEOTIDE SEQUENCE [LARGE SCALE GENOMIC DNA]</scope>
    <source>
        <strain evidence="2 3">IBT 40285</strain>
    </source>
</reference>
<gene>
    <name evidence="2" type="ORF">S40285_03456</name>
</gene>
<feature type="compositionally biased region" description="Basic and acidic residues" evidence="1">
    <location>
        <begin position="487"/>
        <end position="512"/>
    </location>
</feature>
<protein>
    <recommendedName>
        <fullName evidence="4">DUF1308 domain-containing protein</fullName>
    </recommendedName>
</protein>
<evidence type="ECO:0000313" key="2">
    <source>
        <dbReference type="EMBL" id="KFA61701.1"/>
    </source>
</evidence>
<evidence type="ECO:0008006" key="4">
    <source>
        <dbReference type="Google" id="ProtNLM"/>
    </source>
</evidence>
<evidence type="ECO:0000313" key="3">
    <source>
        <dbReference type="Proteomes" id="UP000028524"/>
    </source>
</evidence>
<sequence>MNSRQGHLDVANSLLLELEHFLNHLGSANKAVATGIPAFIRSIRKETSSDVLSIHGATAITHARLHWDVLKRCRSFVAINQTFQGSSKEDRKREALRQGVSGKEKERLTKTLREQGRVAVHVVEGGKEWLDVRFLQEDRLARQLADCGWGWGDHAPGEDVDKDEWEDTALAKHVKRLLSAARMNRHDYRLPRIRLVLPKISAENADIAVFLEQLSRLDPAVELLVELKDGKFLSTPPPDLDAALKDLIGNEFDALTQTLNLDHPLLIDMISDITHLHLEVQPWHHRTTQVQILEEQQKQGLMARTLYRILDNRALVCTRQMAEHFHEVLSTVGTNTERERGRLLVPLGDDYRDTPPSILRERFASLSTHPPPDTVQIPVTILHDETWDMAAVHRAIDSGRLPAVALDVARCGDFKSSRLSVYMYGWASGHVIVTSNKEIGGQIRTWLEANRHADDEVGPSIWRVNMTRNLLASSATPPPWWVSENKGTGEAKGRRASEEDARSNNIIKHDCS</sequence>
<dbReference type="OMA" id="RHEYRIP"/>
<accession>A0A084QCL6</accession>
<name>A0A084QCL6_STAC4</name>